<dbReference type="EMBL" id="FUWG01000012">
    <property type="protein sequence ID" value="SJZ56107.1"/>
    <property type="molecule type" value="Genomic_DNA"/>
</dbReference>
<feature type="binding site" evidence="7">
    <location>
        <begin position="192"/>
        <end position="193"/>
    </location>
    <ligand>
        <name>substrate</name>
    </ligand>
</feature>
<dbReference type="Pfam" id="PF01177">
    <property type="entry name" value="Asp_Glu_race"/>
    <property type="match status" value="1"/>
</dbReference>
<dbReference type="PANTHER" id="PTHR21198:SF2">
    <property type="entry name" value="GLUTAMATE RACEMASE"/>
    <property type="match status" value="1"/>
</dbReference>
<evidence type="ECO:0000256" key="6">
    <source>
        <dbReference type="ARBA" id="ARBA00023316"/>
    </source>
</evidence>
<dbReference type="Gene3D" id="3.40.50.1860">
    <property type="match status" value="2"/>
</dbReference>
<evidence type="ECO:0000256" key="1">
    <source>
        <dbReference type="ARBA" id="ARBA00001602"/>
    </source>
</evidence>
<dbReference type="UniPathway" id="UPA00219"/>
<gene>
    <name evidence="7" type="primary">murI</name>
    <name evidence="8" type="ORF">SAMN02745149_01648</name>
</gene>
<dbReference type="NCBIfam" id="TIGR00067">
    <property type="entry name" value="glut_race"/>
    <property type="match status" value="1"/>
</dbReference>
<dbReference type="GO" id="GO:0071555">
    <property type="term" value="P:cell wall organization"/>
    <property type="evidence" value="ECO:0007669"/>
    <property type="project" value="UniProtKB-KW"/>
</dbReference>
<comment type="function">
    <text evidence="7">Provides the (R)-glutamate required for cell wall biosynthesis.</text>
</comment>
<evidence type="ECO:0000256" key="5">
    <source>
        <dbReference type="ARBA" id="ARBA00023235"/>
    </source>
</evidence>
<feature type="active site" description="Proton donor/acceptor" evidence="7">
    <location>
        <position position="191"/>
    </location>
</feature>
<dbReference type="STRING" id="261392.SAMN02745149_01648"/>
<dbReference type="SUPFAM" id="SSF53681">
    <property type="entry name" value="Aspartate/glutamate racemase"/>
    <property type="match status" value="2"/>
</dbReference>
<dbReference type="RefSeq" id="WP_234975410.1">
    <property type="nucleotide sequence ID" value="NZ_FUWG01000012.1"/>
</dbReference>
<comment type="pathway">
    <text evidence="7">Cell wall biogenesis; peptidoglycan biosynthesis.</text>
</comment>
<dbReference type="InterPro" id="IPR004391">
    <property type="entry name" value="Glu_race"/>
</dbReference>
<feature type="active site" description="Proton donor/acceptor" evidence="7">
    <location>
        <position position="78"/>
    </location>
</feature>
<evidence type="ECO:0000256" key="4">
    <source>
        <dbReference type="ARBA" id="ARBA00022984"/>
    </source>
</evidence>
<dbReference type="GO" id="GO:0008360">
    <property type="term" value="P:regulation of cell shape"/>
    <property type="evidence" value="ECO:0007669"/>
    <property type="project" value="UniProtKB-KW"/>
</dbReference>
<comment type="similarity">
    <text evidence="7">Belongs to the aspartate/glutamate racemases family.</text>
</comment>
<dbReference type="GeneID" id="78316932"/>
<evidence type="ECO:0000256" key="3">
    <source>
        <dbReference type="ARBA" id="ARBA00022960"/>
    </source>
</evidence>
<dbReference type="InterPro" id="IPR015942">
    <property type="entry name" value="Asp/Glu/hydantoin_racemase"/>
</dbReference>
<comment type="catalytic activity">
    <reaction evidence="1 7">
        <text>L-glutamate = D-glutamate</text>
        <dbReference type="Rhea" id="RHEA:12813"/>
        <dbReference type="ChEBI" id="CHEBI:29985"/>
        <dbReference type="ChEBI" id="CHEBI:29986"/>
        <dbReference type="EC" id="5.1.1.3"/>
    </reaction>
</comment>
<keyword evidence="9" id="KW-1185">Reference proteome</keyword>
<sequence length="272" mass="29765">MIIMLGMVNFAFLDSGTGGLPYLTYLKKKNPSASCIYIGDTKHFPYGEKTEAQIIENACGCVEKIIARWNPHTVVIACNTISVTALEELRCRFPDTPFVGTVPAIKPAGLISKTRRIGLLATNATVRHPYTAGLCSRFAPDCRLVSRGDPELISFIEHRFFSATESERIAAVRPAVDFFRENGCDVIVLACTHFLNMADYIQAYAGSAIQVIDSREGVASHALSVEKTGAGKTPCEPEESALYVTGFSVSNDSCEYETFCRRNNIKFGGILQ</sequence>
<keyword evidence="5 7" id="KW-0413">Isomerase</keyword>
<feature type="binding site" evidence="7">
    <location>
        <begin position="79"/>
        <end position="80"/>
    </location>
    <ligand>
        <name>substrate</name>
    </ligand>
</feature>
<keyword evidence="4 7" id="KW-0573">Peptidoglycan synthesis</keyword>
<organism evidence="8 9">
    <name type="scientific">Treponema porcinum</name>
    <dbReference type="NCBI Taxonomy" id="261392"/>
    <lineage>
        <taxon>Bacteria</taxon>
        <taxon>Pseudomonadati</taxon>
        <taxon>Spirochaetota</taxon>
        <taxon>Spirochaetia</taxon>
        <taxon>Spirochaetales</taxon>
        <taxon>Treponemataceae</taxon>
        <taxon>Treponema</taxon>
    </lineage>
</organism>
<dbReference type="AlphaFoldDB" id="A0A1T4LNC2"/>
<dbReference type="GO" id="GO:0009252">
    <property type="term" value="P:peptidoglycan biosynthetic process"/>
    <property type="evidence" value="ECO:0007669"/>
    <property type="project" value="UniProtKB-UniRule"/>
</dbReference>
<dbReference type="PANTHER" id="PTHR21198">
    <property type="entry name" value="GLUTAMATE RACEMASE"/>
    <property type="match status" value="1"/>
</dbReference>
<evidence type="ECO:0000313" key="9">
    <source>
        <dbReference type="Proteomes" id="UP000190423"/>
    </source>
</evidence>
<evidence type="ECO:0000313" key="8">
    <source>
        <dbReference type="EMBL" id="SJZ56107.1"/>
    </source>
</evidence>
<protein>
    <recommendedName>
        <fullName evidence="2 7">Glutamate racemase</fullName>
        <ecNumber evidence="2 7">5.1.1.3</ecNumber>
    </recommendedName>
</protein>
<dbReference type="GO" id="GO:0008881">
    <property type="term" value="F:glutamate racemase activity"/>
    <property type="evidence" value="ECO:0007669"/>
    <property type="project" value="UniProtKB-UniRule"/>
</dbReference>
<dbReference type="Proteomes" id="UP000190423">
    <property type="component" value="Unassembled WGS sequence"/>
</dbReference>
<dbReference type="InterPro" id="IPR001920">
    <property type="entry name" value="Asp/Glu_race"/>
</dbReference>
<accession>A0A1T4LNC2</accession>
<feature type="binding site" evidence="7">
    <location>
        <begin position="46"/>
        <end position="47"/>
    </location>
    <ligand>
        <name>substrate</name>
    </ligand>
</feature>
<reference evidence="8 9" key="1">
    <citation type="submission" date="2017-02" db="EMBL/GenBank/DDBJ databases">
        <authorList>
            <person name="Peterson S.W."/>
        </authorList>
    </citation>
    <scope>NUCLEOTIDE SEQUENCE [LARGE SCALE GENOMIC DNA]</scope>
    <source>
        <strain evidence="8 9">ATCC BAA-908</strain>
    </source>
</reference>
<keyword evidence="3 7" id="KW-0133">Cell shape</keyword>
<name>A0A1T4LNC2_TREPO</name>
<feature type="binding site" evidence="7">
    <location>
        <begin position="14"/>
        <end position="15"/>
    </location>
    <ligand>
        <name>substrate</name>
    </ligand>
</feature>
<dbReference type="EC" id="5.1.1.3" evidence="2 7"/>
<dbReference type="HAMAP" id="MF_00258">
    <property type="entry name" value="Glu_racemase"/>
    <property type="match status" value="1"/>
</dbReference>
<proteinExistence type="inferred from homology"/>
<evidence type="ECO:0000256" key="7">
    <source>
        <dbReference type="HAMAP-Rule" id="MF_00258"/>
    </source>
</evidence>
<keyword evidence="6 7" id="KW-0961">Cell wall biogenesis/degradation</keyword>
<evidence type="ECO:0000256" key="2">
    <source>
        <dbReference type="ARBA" id="ARBA00013090"/>
    </source>
</evidence>